<name>A0A2V0QPZ2_PSESF</name>
<dbReference type="AlphaFoldDB" id="A0A2V0QPZ2"/>
<reference evidence="1 2" key="1">
    <citation type="submission" date="2018-04" db="EMBL/GenBank/DDBJ databases">
        <title>Draft genome sequence of Pseudomonas syringae pv. actinidiae biovar 1 strains isolated from kiwifruit in Kagawa prefecture.</title>
        <authorList>
            <person name="Tabuchi M."/>
            <person name="Saito M."/>
            <person name="Fujiwara S."/>
            <person name="Sasa N."/>
            <person name="Akimitsu K."/>
            <person name="Gomi K."/>
            <person name="Konishi-Sugita S."/>
            <person name="Hamano K."/>
            <person name="Kataoka I."/>
        </authorList>
    </citation>
    <scope>NUCLEOTIDE SEQUENCE [LARGE SCALE GENOMIC DNA]</scope>
    <source>
        <strain evidence="1 2">MAFF212206</strain>
    </source>
</reference>
<sequence length="43" mass="4607">MWASAKKSLVDSAGPRSVRQDFLDGAMSGGVNAIVMGKKLWKI</sequence>
<evidence type="ECO:0000313" key="2">
    <source>
        <dbReference type="Proteomes" id="UP000247480"/>
    </source>
</evidence>
<proteinExistence type="predicted"/>
<organism evidence="1 2">
    <name type="scientific">Pseudomonas syringae pv. actinidiae</name>
    <dbReference type="NCBI Taxonomy" id="103796"/>
    <lineage>
        <taxon>Bacteria</taxon>
        <taxon>Pseudomonadati</taxon>
        <taxon>Pseudomonadota</taxon>
        <taxon>Gammaproteobacteria</taxon>
        <taxon>Pseudomonadales</taxon>
        <taxon>Pseudomonadaceae</taxon>
        <taxon>Pseudomonas</taxon>
        <taxon>Pseudomonas syringae</taxon>
    </lineage>
</organism>
<dbReference type="Proteomes" id="UP000247480">
    <property type="component" value="Unassembled WGS sequence"/>
</dbReference>
<accession>A0A2V0QPZ2</accession>
<dbReference type="EMBL" id="BGJZ01000195">
    <property type="protein sequence ID" value="GBH10690.1"/>
    <property type="molecule type" value="Genomic_DNA"/>
</dbReference>
<evidence type="ECO:0000313" key="1">
    <source>
        <dbReference type="EMBL" id="GBH10690.1"/>
    </source>
</evidence>
<comment type="caution">
    <text evidence="1">The sequence shown here is derived from an EMBL/GenBank/DDBJ whole genome shotgun (WGS) entry which is preliminary data.</text>
</comment>
<protein>
    <submittedName>
        <fullName evidence="1">Uncharacterized protein</fullName>
    </submittedName>
</protein>
<gene>
    <name evidence="1" type="ORF">KPSA1_04110</name>
</gene>